<dbReference type="Pfam" id="PF00361">
    <property type="entry name" value="Proton_antipo_M"/>
    <property type="match status" value="1"/>
</dbReference>
<dbReference type="PRINTS" id="PR01434">
    <property type="entry name" value="NADHDHGNASE5"/>
</dbReference>
<dbReference type="InterPro" id="IPR003945">
    <property type="entry name" value="NU5C-like"/>
</dbReference>
<dbReference type="InterPro" id="IPR001516">
    <property type="entry name" value="Proton_antipo_N"/>
</dbReference>
<comment type="caution">
    <text evidence="9">The sequence shown here is derived from an EMBL/GenBank/DDBJ whole genome shotgun (WGS) entry which is preliminary data.</text>
</comment>
<dbReference type="EMBL" id="PDJQ01000001">
    <property type="protein sequence ID" value="PFG73662.1"/>
    <property type="molecule type" value="Genomic_DNA"/>
</dbReference>
<accession>A0A2A9HEU5</accession>
<evidence type="ECO:0000256" key="4">
    <source>
        <dbReference type="ARBA" id="ARBA00023136"/>
    </source>
</evidence>
<feature type="transmembrane region" description="Helical" evidence="6">
    <location>
        <begin position="456"/>
        <end position="477"/>
    </location>
</feature>
<dbReference type="NCBIfam" id="TIGR01974">
    <property type="entry name" value="NDH_I_L"/>
    <property type="match status" value="1"/>
</dbReference>
<dbReference type="PANTHER" id="PTHR42829:SF2">
    <property type="entry name" value="NADH-UBIQUINONE OXIDOREDUCTASE CHAIN 5"/>
    <property type="match status" value="1"/>
</dbReference>
<sequence length="634" mass="69010">MGAEQAWVLAAIPAGVFLVLALFGRALPRGGDYLGIAAIASSFVLFFVVLADFLDTPGKIGPVVNDIEWSSIGETFTLRMGIFIDPITIVMFGVITTVALMVNIFSLGYMKGEPRYFWFYAVLQLFAASMLLLVMADNLLLLYISWELVGVCSFLLIGFYWEKRSATEAAKKAFVTTRIGDVGLLIGIILLWKEGGTFNIQELIHLAEEGHFSQPYLFTALAFIFLGCMGKSAQVPFHVWLPDAMEGPTPVSALIHAATMVVAGVYLTARLLPMFEVADGMLLAVTIVGLVTALLTGFIALAQTDIKKVLAYSTVGQLGFMFVALGAGEPAVAMFHLMTHAFFKALLFLGAGSVIIGTHHNQEMDRLGGLWKKMPITGTTFLIGSLALAGVPPLAGFWSKDEIFVVLEHKWGAWAVILLGISAVTTAFYTTRLFIRTFMGRPADPHVYEHTRETPPVMTGPLVFLAFLAVTSGFVVFQDVGKALGFPGGITEFIFLPEHGPHVYKLKWGFAAASVAMAVTGIFAAAWMYWGNDLRRSTALANWQPRLYDMLRSKFYFDELYQGMIDRGVLGFSYIVSWFDRYVVNDTGVDGSAQITGFTGGVLKYIQTGRVPNYAMAVALGVIGLALAGLAVRG</sequence>
<dbReference type="GO" id="GO:0003954">
    <property type="term" value="F:NADH dehydrogenase activity"/>
    <property type="evidence" value="ECO:0007669"/>
    <property type="project" value="TreeGrafter"/>
</dbReference>
<dbReference type="GO" id="GO:0012505">
    <property type="term" value="C:endomembrane system"/>
    <property type="evidence" value="ECO:0007669"/>
    <property type="project" value="UniProtKB-SubCell"/>
</dbReference>
<dbReference type="InterPro" id="IPR001750">
    <property type="entry name" value="ND/Mrp_TM"/>
</dbReference>
<keyword evidence="10" id="KW-1185">Reference proteome</keyword>
<feature type="transmembrane region" description="Helical" evidence="6">
    <location>
        <begin position="614"/>
        <end position="632"/>
    </location>
</feature>
<feature type="transmembrane region" description="Helical" evidence="6">
    <location>
        <begin position="411"/>
        <end position="435"/>
    </location>
</feature>
<name>A0A2A9HEU5_TEPT2</name>
<reference evidence="9 10" key="1">
    <citation type="submission" date="2017-09" db="EMBL/GenBank/DDBJ databases">
        <title>Sequencing the genomes of two abundant thermophiles in Great Basin hot springs: Thermocrinis jamiesonii and novel Chloroflexi Thermoflexus hugenholtzii.</title>
        <authorList>
            <person name="Hedlund B."/>
        </authorList>
    </citation>
    <scope>NUCLEOTIDE SEQUENCE [LARGE SCALE GENOMIC DNA]</scope>
    <source>
        <strain evidence="9 10">G233</strain>
    </source>
</reference>
<dbReference type="PRINTS" id="PR01435">
    <property type="entry name" value="NPOXDRDTASE5"/>
</dbReference>
<feature type="transmembrane region" description="Helical" evidence="6">
    <location>
        <begin position="309"/>
        <end position="327"/>
    </location>
</feature>
<feature type="transmembrane region" description="Helical" evidence="6">
    <location>
        <begin position="140"/>
        <end position="161"/>
    </location>
</feature>
<evidence type="ECO:0000259" key="7">
    <source>
        <dbReference type="Pfam" id="PF00361"/>
    </source>
</evidence>
<feature type="domain" description="NADH:quinone oxidoreductase/Mrp antiporter transmembrane" evidence="7">
    <location>
        <begin position="136"/>
        <end position="422"/>
    </location>
</feature>
<dbReference type="Pfam" id="PF00662">
    <property type="entry name" value="Proton_antipo_N"/>
    <property type="match status" value="1"/>
</dbReference>
<dbReference type="PANTHER" id="PTHR42829">
    <property type="entry name" value="NADH-UBIQUINONE OXIDOREDUCTASE CHAIN 5"/>
    <property type="match status" value="1"/>
</dbReference>
<protein>
    <submittedName>
        <fullName evidence="9">NADH-quinone oxidoreductase subunit L</fullName>
    </submittedName>
</protein>
<evidence type="ECO:0000256" key="6">
    <source>
        <dbReference type="SAM" id="Phobius"/>
    </source>
</evidence>
<keyword evidence="4 6" id="KW-0472">Membrane</keyword>
<dbReference type="AlphaFoldDB" id="A0A2A9HEU5"/>
<feature type="transmembrane region" description="Helical" evidence="6">
    <location>
        <begin position="281"/>
        <end position="302"/>
    </location>
</feature>
<feature type="transmembrane region" description="Helical" evidence="6">
    <location>
        <begin position="251"/>
        <end position="269"/>
    </location>
</feature>
<evidence type="ECO:0000256" key="1">
    <source>
        <dbReference type="ARBA" id="ARBA00004127"/>
    </source>
</evidence>
<dbReference type="GO" id="GO:0008137">
    <property type="term" value="F:NADH dehydrogenase (ubiquinone) activity"/>
    <property type="evidence" value="ECO:0007669"/>
    <property type="project" value="InterPro"/>
</dbReference>
<keyword evidence="2 5" id="KW-0812">Transmembrane</keyword>
<dbReference type="RefSeq" id="WP_098503107.1">
    <property type="nucleotide sequence ID" value="NZ_PDJQ01000001.1"/>
</dbReference>
<feature type="transmembrane region" description="Helical" evidence="6">
    <location>
        <begin position="87"/>
        <end position="109"/>
    </location>
</feature>
<feature type="domain" description="NADH-Ubiquinone oxidoreductase (complex I) chain 5 N-terminal" evidence="8">
    <location>
        <begin position="69"/>
        <end position="119"/>
    </location>
</feature>
<evidence type="ECO:0000259" key="8">
    <source>
        <dbReference type="Pfam" id="PF00662"/>
    </source>
</evidence>
<feature type="transmembrane region" description="Helical" evidence="6">
    <location>
        <begin position="33"/>
        <end position="54"/>
    </location>
</feature>
<feature type="transmembrane region" description="Helical" evidence="6">
    <location>
        <begin position="212"/>
        <end position="230"/>
    </location>
</feature>
<dbReference type="GO" id="GO:0042773">
    <property type="term" value="P:ATP synthesis coupled electron transport"/>
    <property type="evidence" value="ECO:0007669"/>
    <property type="project" value="InterPro"/>
</dbReference>
<feature type="transmembrane region" description="Helical" evidence="6">
    <location>
        <begin position="508"/>
        <end position="530"/>
    </location>
</feature>
<evidence type="ECO:0000313" key="10">
    <source>
        <dbReference type="Proteomes" id="UP000223071"/>
    </source>
</evidence>
<feature type="transmembrane region" description="Helical" evidence="6">
    <location>
        <begin position="6"/>
        <end position="26"/>
    </location>
</feature>
<feature type="transmembrane region" description="Helical" evidence="6">
    <location>
        <begin position="376"/>
        <end position="399"/>
    </location>
</feature>
<gene>
    <name evidence="9" type="ORF">A9A59_0864</name>
</gene>
<keyword evidence="3 6" id="KW-1133">Transmembrane helix</keyword>
<proteinExistence type="predicted"/>
<dbReference type="NCBIfam" id="NF005141">
    <property type="entry name" value="PRK06590.1"/>
    <property type="match status" value="1"/>
</dbReference>
<dbReference type="GO" id="GO:0016020">
    <property type="term" value="C:membrane"/>
    <property type="evidence" value="ECO:0007669"/>
    <property type="project" value="UniProtKB-SubCell"/>
</dbReference>
<dbReference type="InterPro" id="IPR018393">
    <property type="entry name" value="NADHpl_OxRdtase_5_subgr"/>
</dbReference>
<evidence type="ECO:0000313" key="9">
    <source>
        <dbReference type="EMBL" id="PFG73662.1"/>
    </source>
</evidence>
<comment type="subcellular location">
    <subcellularLocation>
        <location evidence="1">Endomembrane system</location>
        <topology evidence="1">Multi-pass membrane protein</topology>
    </subcellularLocation>
    <subcellularLocation>
        <location evidence="5">Membrane</location>
        <topology evidence="5">Multi-pass membrane protein</topology>
    </subcellularLocation>
</comment>
<dbReference type="Proteomes" id="UP000223071">
    <property type="component" value="Unassembled WGS sequence"/>
</dbReference>
<feature type="transmembrane region" description="Helical" evidence="6">
    <location>
        <begin position="116"/>
        <end position="134"/>
    </location>
</feature>
<dbReference type="GO" id="GO:0015990">
    <property type="term" value="P:electron transport coupled proton transport"/>
    <property type="evidence" value="ECO:0007669"/>
    <property type="project" value="TreeGrafter"/>
</dbReference>
<evidence type="ECO:0000256" key="2">
    <source>
        <dbReference type="ARBA" id="ARBA00022692"/>
    </source>
</evidence>
<organism evidence="9 10">
    <name type="scientific">Tepidiforma thermophila (strain KCTC 52669 / CGMCC 1.13589 / G233)</name>
    <dbReference type="NCBI Taxonomy" id="2761530"/>
    <lineage>
        <taxon>Bacteria</taxon>
        <taxon>Bacillati</taxon>
        <taxon>Chloroflexota</taxon>
        <taxon>Tepidiformia</taxon>
        <taxon>Tepidiformales</taxon>
        <taxon>Tepidiformaceae</taxon>
        <taxon>Tepidiforma</taxon>
    </lineage>
</organism>
<feature type="transmembrane region" description="Helical" evidence="6">
    <location>
        <begin position="333"/>
        <end position="356"/>
    </location>
</feature>
<evidence type="ECO:0000256" key="3">
    <source>
        <dbReference type="ARBA" id="ARBA00022989"/>
    </source>
</evidence>
<dbReference type="Gene3D" id="1.20.5.2700">
    <property type="match status" value="1"/>
</dbReference>
<evidence type="ECO:0000256" key="5">
    <source>
        <dbReference type="RuleBase" id="RU000320"/>
    </source>
</evidence>